<sequence>MAVDNANILSEIEKANQERLKKEYSGKAGTKFVTEVKESMLFQYNWADLLSAAPTALSLLGACHVASSSQEASAINLGSAAPKDGWKYLQVAKTPTLKACLVYVGDCGVKAFSIAANNMDSIAGTAGDLTEVVTEVVRSTQKLPDPGYARILDNKLNQLRRLSDSCLKYADDTEKAFDVWLLCVTEFHTASVQKHGTTEADAEANHSLKLQAEIEATYTQKTIESAEKHAEAMLKSLNKAEDAFQKANDDVPSAWETCAMGAINAIAQAGPSIVAQALPALINGMNPMSAVSSMAGAFGQAAKDGATSTPGSNPLISTLVGAVAGQAVSNAASPNGVLANASKDVTPPTDPAYAAAPLIAPFANNLYAYLAHGPDNSIDWTKFKDSKKDVDGKTQQAHGITWLLTNVKQQEKSAQLGTGEPSVQLREAFAKMIKTIDAIKIEVLASSDMTKDKTSAETIKTWQEDMKEVKATILQLETTAKTFPGSSTSTPQMRNLKIDVPKTDQTAQTAALNAATEKLAINQKALESAQQNYQAAADSALKVQQELTAIQTKLKGLEVEGQTLDKVKEILVDCIATLVQLKVQINKLKSFFAALSTMVKMVVQNKVKKFDEDVTSLAADSAKKQILRLTDMDIEIIYSSTLQIKAYFELLQTIARMYSKMHVDHVSKGIELVWDLSQVLKDESQVRNKRDKLNTWAEEASKAIMKTVGEKQNEIRDGLNERIEGIAEQTQMLEKIGVPKPDPVFVGAMKTGAATITEHVGKNIPQGLAVEVSEDISC</sequence>
<evidence type="ECO:0000313" key="2">
    <source>
        <dbReference type="EMBL" id="KAG8627095.1"/>
    </source>
</evidence>
<keyword evidence="1" id="KW-0175">Coiled coil</keyword>
<dbReference type="OrthoDB" id="5396941at2759"/>
<name>A0A8K0L1C7_9PEZI</name>
<feature type="coiled-coil region" evidence="1">
    <location>
        <begin position="512"/>
        <end position="560"/>
    </location>
</feature>
<protein>
    <submittedName>
        <fullName evidence="2">Uncharacterized protein</fullName>
    </submittedName>
</protein>
<dbReference type="EMBL" id="JAESVG020000005">
    <property type="protein sequence ID" value="KAG8627095.1"/>
    <property type="molecule type" value="Genomic_DNA"/>
</dbReference>
<keyword evidence="3" id="KW-1185">Reference proteome</keyword>
<proteinExistence type="predicted"/>
<reference evidence="2" key="1">
    <citation type="submission" date="2021-07" db="EMBL/GenBank/DDBJ databases">
        <title>Elsinoe batatas strain:CRI-CJ2 Genome sequencing and assembly.</title>
        <authorList>
            <person name="Huang L."/>
        </authorList>
    </citation>
    <scope>NUCLEOTIDE SEQUENCE</scope>
    <source>
        <strain evidence="2">CRI-CJ2</strain>
    </source>
</reference>
<dbReference type="Proteomes" id="UP000809789">
    <property type="component" value="Unassembled WGS sequence"/>
</dbReference>
<dbReference type="PANTHER" id="PTHR33488">
    <property type="entry name" value="ZGC:162509"/>
    <property type="match status" value="1"/>
</dbReference>
<evidence type="ECO:0000313" key="3">
    <source>
        <dbReference type="Proteomes" id="UP000809789"/>
    </source>
</evidence>
<gene>
    <name evidence="2" type="ORF">KVT40_004578</name>
</gene>
<dbReference type="AlphaFoldDB" id="A0A8K0L1C7"/>
<dbReference type="PANTHER" id="PTHR33488:SF2">
    <property type="entry name" value="EARLY ENDOSOME ANTIGEN 1-LIKE"/>
    <property type="match status" value="1"/>
</dbReference>
<evidence type="ECO:0000256" key="1">
    <source>
        <dbReference type="SAM" id="Coils"/>
    </source>
</evidence>
<accession>A0A8K0L1C7</accession>
<organism evidence="2 3">
    <name type="scientific">Elsinoe batatas</name>
    <dbReference type="NCBI Taxonomy" id="2601811"/>
    <lineage>
        <taxon>Eukaryota</taxon>
        <taxon>Fungi</taxon>
        <taxon>Dikarya</taxon>
        <taxon>Ascomycota</taxon>
        <taxon>Pezizomycotina</taxon>
        <taxon>Dothideomycetes</taxon>
        <taxon>Dothideomycetidae</taxon>
        <taxon>Myriangiales</taxon>
        <taxon>Elsinoaceae</taxon>
        <taxon>Elsinoe</taxon>
    </lineage>
</organism>
<comment type="caution">
    <text evidence="2">The sequence shown here is derived from an EMBL/GenBank/DDBJ whole genome shotgun (WGS) entry which is preliminary data.</text>
</comment>
<feature type="coiled-coil region" evidence="1">
    <location>
        <begin position="223"/>
        <end position="250"/>
    </location>
</feature>